<dbReference type="EMBL" id="CP040986">
    <property type="protein sequence ID" value="QDD13519.1"/>
    <property type="molecule type" value="Genomic_DNA"/>
</dbReference>
<dbReference type="PANTHER" id="PTHR30160">
    <property type="entry name" value="TETRAACYLDISACCHARIDE 4'-KINASE-RELATED"/>
    <property type="match status" value="1"/>
</dbReference>
<dbReference type="GO" id="GO:0005829">
    <property type="term" value="C:cytosol"/>
    <property type="evidence" value="ECO:0007669"/>
    <property type="project" value="TreeGrafter"/>
</dbReference>
<keyword evidence="4" id="KW-1185">Reference proteome</keyword>
<dbReference type="Pfam" id="PF01075">
    <property type="entry name" value="Glyco_transf_9"/>
    <property type="match status" value="1"/>
</dbReference>
<proteinExistence type="predicted"/>
<evidence type="ECO:0000256" key="2">
    <source>
        <dbReference type="ARBA" id="ARBA00022679"/>
    </source>
</evidence>
<evidence type="ECO:0000313" key="3">
    <source>
        <dbReference type="EMBL" id="QDD13519.1"/>
    </source>
</evidence>
<dbReference type="GO" id="GO:0008713">
    <property type="term" value="F:ADP-heptose-lipopolysaccharide heptosyltransferase activity"/>
    <property type="evidence" value="ECO:0007669"/>
    <property type="project" value="TreeGrafter"/>
</dbReference>
<reference evidence="3 4" key="1">
    <citation type="journal article" date="2019" name="ISME J.">
        <title>Evolution in action: habitat transition from sediment to the pelagial leads to genome streamlining in Methylophilaceae.</title>
        <authorList>
            <person name="Salcher M."/>
            <person name="Schaefle D."/>
            <person name="Kaspar M."/>
            <person name="Neuenschwander S.M."/>
            <person name="Ghai R."/>
        </authorList>
    </citation>
    <scope>NUCLEOTIDE SEQUENCE [LARGE SCALE GENOMIC DNA]</scope>
    <source>
        <strain evidence="3 4">MMS-RI-1</strain>
    </source>
</reference>
<organism evidence="3 4">
    <name type="scientific">Candidatus Methylopumilus rimovensis</name>
    <dbReference type="NCBI Taxonomy" id="2588535"/>
    <lineage>
        <taxon>Bacteria</taxon>
        <taxon>Pseudomonadati</taxon>
        <taxon>Pseudomonadota</taxon>
        <taxon>Betaproteobacteria</taxon>
        <taxon>Nitrosomonadales</taxon>
        <taxon>Methylophilaceae</taxon>
        <taxon>Candidatus Methylopumilus</taxon>
    </lineage>
</organism>
<evidence type="ECO:0000313" key="4">
    <source>
        <dbReference type="Proteomes" id="UP000312102"/>
    </source>
</evidence>
<evidence type="ECO:0000256" key="1">
    <source>
        <dbReference type="ARBA" id="ARBA00022676"/>
    </source>
</evidence>
<dbReference type="CDD" id="cd03789">
    <property type="entry name" value="GT9_LPS_heptosyltransferase"/>
    <property type="match status" value="1"/>
</dbReference>
<keyword evidence="1" id="KW-0328">Glycosyltransferase</keyword>
<keyword evidence="2" id="KW-0808">Transferase</keyword>
<name>A0AAE6FSS1_9PROT</name>
<dbReference type="AlphaFoldDB" id="A0AAE6FSS1"/>
<dbReference type="Gene3D" id="3.40.50.2000">
    <property type="entry name" value="Glycogen Phosphorylase B"/>
    <property type="match status" value="2"/>
</dbReference>
<dbReference type="RefSeq" id="WP_139883296.1">
    <property type="nucleotide sequence ID" value="NZ_CP040986.1"/>
</dbReference>
<dbReference type="GO" id="GO:0009244">
    <property type="term" value="P:lipopolysaccharide core region biosynthetic process"/>
    <property type="evidence" value="ECO:0007669"/>
    <property type="project" value="TreeGrafter"/>
</dbReference>
<dbReference type="SUPFAM" id="SSF53756">
    <property type="entry name" value="UDP-Glycosyltransferase/glycogen phosphorylase"/>
    <property type="match status" value="1"/>
</dbReference>
<gene>
    <name evidence="3" type="ORF">FIT61_03530</name>
</gene>
<dbReference type="InterPro" id="IPR051199">
    <property type="entry name" value="LPS_LOS_Heptosyltrfase"/>
</dbReference>
<accession>A0AAE6FSS1</accession>
<dbReference type="InterPro" id="IPR002201">
    <property type="entry name" value="Glyco_trans_9"/>
</dbReference>
<dbReference type="Proteomes" id="UP000312102">
    <property type="component" value="Chromosome"/>
</dbReference>
<sequence length="347" mass="39995">MSPQEKILFIQFKFLGDIVFLTPVLKAYKEQFPEKELHVLVPKEAAPLLSNLVFIDKVWAFPRVRGKLNLFNSIKFLMKLRSLNFECSLDFEGNDRGSIATRIIAAKQRIGVVRFNSTLLQKSAYQIKVNTDFFAPSYIDFNKQILQKAFNFKFFKKFPTMEIRPDFSSAARAKKYFDSNFILCHVSTTQEKKQWSLDNWIDFYKLTENCKIPLIFSAGPSDTEQSFLLELKRRIPKANILKPINDLKIFIIFLSRASLLISNDTGPLHFAAAMNVKIIGLFGPADSVRRAAPIYTSEQKLFGKKCECINHLGMKHFCSAQVRCIDTIKPIEVFSLMKKQMKKAKKF</sequence>
<dbReference type="KEGG" id="mrk:FIT61_03530"/>
<protein>
    <submittedName>
        <fullName evidence="3">Glycosyltransferase family 9 protein</fullName>
    </submittedName>
</protein>